<evidence type="ECO:0000259" key="14">
    <source>
        <dbReference type="PROSITE" id="PS50067"/>
    </source>
</evidence>
<comment type="subcellular location">
    <subcellularLocation>
        <location evidence="1">Cell projection</location>
        <location evidence="1">Cilium</location>
    </subcellularLocation>
    <subcellularLocation>
        <location evidence="2">Cytoplasm</location>
        <location evidence="2">Cytoskeleton</location>
    </subcellularLocation>
</comment>
<evidence type="ECO:0000313" key="16">
    <source>
        <dbReference type="Proteomes" id="UP000694541"/>
    </source>
</evidence>
<dbReference type="GO" id="GO:0005875">
    <property type="term" value="C:microtubule associated complex"/>
    <property type="evidence" value="ECO:0007669"/>
    <property type="project" value="TreeGrafter"/>
</dbReference>
<feature type="region of interest" description="Disordered" evidence="13">
    <location>
        <begin position="455"/>
        <end position="482"/>
    </location>
</feature>
<dbReference type="Proteomes" id="UP000694541">
    <property type="component" value="Unplaced"/>
</dbReference>
<dbReference type="FunFam" id="3.40.850.10:FF:000025">
    <property type="entry name" value="kinesin-like protein KIF27 isoform X1"/>
    <property type="match status" value="1"/>
</dbReference>
<keyword evidence="5 11" id="KW-0067">ATP-binding</keyword>
<feature type="coiled-coil region" evidence="12">
    <location>
        <begin position="1187"/>
        <end position="1240"/>
    </location>
</feature>
<feature type="region of interest" description="Disordered" evidence="13">
    <location>
        <begin position="1305"/>
        <end position="1324"/>
    </location>
</feature>
<evidence type="ECO:0000256" key="12">
    <source>
        <dbReference type="SAM" id="Coils"/>
    </source>
</evidence>
<dbReference type="InterPro" id="IPR036961">
    <property type="entry name" value="Kinesin_motor_dom_sf"/>
</dbReference>
<dbReference type="GO" id="GO:0008017">
    <property type="term" value="F:microtubule binding"/>
    <property type="evidence" value="ECO:0007669"/>
    <property type="project" value="InterPro"/>
</dbReference>
<dbReference type="GO" id="GO:0005524">
    <property type="term" value="F:ATP binding"/>
    <property type="evidence" value="ECO:0007669"/>
    <property type="project" value="UniProtKB-UniRule"/>
</dbReference>
<evidence type="ECO:0000256" key="13">
    <source>
        <dbReference type="SAM" id="MobiDB-lite"/>
    </source>
</evidence>
<keyword evidence="9" id="KW-0206">Cytoskeleton</keyword>
<dbReference type="SUPFAM" id="SSF52540">
    <property type="entry name" value="P-loop containing nucleoside triphosphate hydrolases"/>
    <property type="match status" value="1"/>
</dbReference>
<dbReference type="PROSITE" id="PS50067">
    <property type="entry name" value="KINESIN_MOTOR_2"/>
    <property type="match status" value="1"/>
</dbReference>
<protein>
    <submittedName>
        <fullName evidence="15">Kinesin family member 7</fullName>
    </submittedName>
</protein>
<dbReference type="PANTHER" id="PTHR47969:SF8">
    <property type="entry name" value="KINESIN FAMILY MEMBER 7"/>
    <property type="match status" value="1"/>
</dbReference>
<organism evidence="15 16">
    <name type="scientific">Accipiter nisus</name>
    <name type="common">Eurasian sparrowhawk</name>
    <dbReference type="NCBI Taxonomy" id="211598"/>
    <lineage>
        <taxon>Eukaryota</taxon>
        <taxon>Metazoa</taxon>
        <taxon>Chordata</taxon>
        <taxon>Craniata</taxon>
        <taxon>Vertebrata</taxon>
        <taxon>Euteleostomi</taxon>
        <taxon>Archelosauria</taxon>
        <taxon>Archosauria</taxon>
        <taxon>Dinosauria</taxon>
        <taxon>Saurischia</taxon>
        <taxon>Theropoda</taxon>
        <taxon>Coelurosauria</taxon>
        <taxon>Aves</taxon>
        <taxon>Neognathae</taxon>
        <taxon>Neoaves</taxon>
        <taxon>Telluraves</taxon>
        <taxon>Accipitrimorphae</taxon>
        <taxon>Accipitriformes</taxon>
        <taxon>Accipitridae</taxon>
        <taxon>Accipitrinae</taxon>
        <taxon>Accipiter</taxon>
    </lineage>
</organism>
<evidence type="ECO:0000256" key="7">
    <source>
        <dbReference type="ARBA" id="ARBA00023069"/>
    </source>
</evidence>
<dbReference type="Gene3D" id="3.40.850.10">
    <property type="entry name" value="Kinesin motor domain"/>
    <property type="match status" value="1"/>
</dbReference>
<evidence type="ECO:0000256" key="5">
    <source>
        <dbReference type="ARBA" id="ARBA00022840"/>
    </source>
</evidence>
<dbReference type="Pfam" id="PF00225">
    <property type="entry name" value="Kinesin"/>
    <property type="match status" value="1"/>
</dbReference>
<keyword evidence="16" id="KW-1185">Reference proteome</keyword>
<feature type="coiled-coil region" evidence="12">
    <location>
        <begin position="733"/>
        <end position="913"/>
    </location>
</feature>
<evidence type="ECO:0000256" key="1">
    <source>
        <dbReference type="ARBA" id="ARBA00004138"/>
    </source>
</evidence>
<evidence type="ECO:0000256" key="3">
    <source>
        <dbReference type="ARBA" id="ARBA00022490"/>
    </source>
</evidence>
<dbReference type="Ensembl" id="ENSANIT00000012295.1">
    <property type="protein sequence ID" value="ENSANIP00000011887.1"/>
    <property type="gene ID" value="ENSANIG00000008044.1"/>
</dbReference>
<dbReference type="Pfam" id="PF25764">
    <property type="entry name" value="KIF21A_4th"/>
    <property type="match status" value="1"/>
</dbReference>
<feature type="coiled-coil region" evidence="12">
    <location>
        <begin position="355"/>
        <end position="382"/>
    </location>
</feature>
<dbReference type="SMART" id="SM00129">
    <property type="entry name" value="KISc"/>
    <property type="match status" value="1"/>
</dbReference>
<keyword evidence="4 11" id="KW-0547">Nucleotide-binding</keyword>
<dbReference type="PRINTS" id="PR00380">
    <property type="entry name" value="KINESINHEAVY"/>
</dbReference>
<evidence type="ECO:0000256" key="6">
    <source>
        <dbReference type="ARBA" id="ARBA00023054"/>
    </source>
</evidence>
<reference evidence="15" key="1">
    <citation type="submission" date="2025-08" db="UniProtKB">
        <authorList>
            <consortium name="Ensembl"/>
        </authorList>
    </citation>
    <scope>IDENTIFICATION</scope>
</reference>
<dbReference type="PANTHER" id="PTHR47969">
    <property type="entry name" value="CHROMOSOME-ASSOCIATED KINESIN KIF4A-RELATED"/>
    <property type="match status" value="1"/>
</dbReference>
<dbReference type="GO" id="GO:0007018">
    <property type="term" value="P:microtubule-based movement"/>
    <property type="evidence" value="ECO:0007669"/>
    <property type="project" value="InterPro"/>
</dbReference>
<keyword evidence="3" id="KW-0963">Cytoplasm</keyword>
<evidence type="ECO:0000256" key="11">
    <source>
        <dbReference type="PROSITE-ProRule" id="PRU00283"/>
    </source>
</evidence>
<dbReference type="PROSITE" id="PS00411">
    <property type="entry name" value="KINESIN_MOTOR_1"/>
    <property type="match status" value="1"/>
</dbReference>
<feature type="compositionally biased region" description="Polar residues" evidence="13">
    <location>
        <begin position="462"/>
        <end position="474"/>
    </location>
</feature>
<dbReference type="GO" id="GO:0051231">
    <property type="term" value="P:spindle elongation"/>
    <property type="evidence" value="ECO:0007669"/>
    <property type="project" value="TreeGrafter"/>
</dbReference>
<feature type="coiled-coil region" evidence="12">
    <location>
        <begin position="491"/>
        <end position="543"/>
    </location>
</feature>
<keyword evidence="6 12" id="KW-0175">Coiled coil</keyword>
<feature type="coiled-coil region" evidence="12">
    <location>
        <begin position="945"/>
        <end position="1060"/>
    </location>
</feature>
<sequence length="1435" mass="163466">MAAEGAAVRVAVRVRPLLPREALRGHRPCLRGDAATGEVALGRRRRFRFAAVLPEAAGQAAVYRTCVQPLLRAFFRGFNATVFAYGQTGSGKTYTIGEASVASINEDEQGIIPRAMAETFRLIDENDLIDYTVRVSYLEVYKEEFRDLLQVDTASKDIQIREDDKGNIVLCGVKESEVEGLDEVLSLLEMGNTAKHTGATHVNRQSSRSHTIFTVTMEQRRGAGRLPLHHPPPSVPASGQVLVSKFHFVDLAGSERIVKTGNTGERLKESIQINSGLLALGNVISALGDPRRKSSHIPYRDSKITRILKDSLGGNAQTVMIACVSPSSSDFDESLNTLNYASRAQNIQNKAVVNCRKETEHVEELHLQIKNLQKALEQRHRSETRIINRSATAKRCVPDPTARLLAECAHYRTCTDAAYRLLMELQEDSNLTVEQILRVKEWLCAVESERSELTSAGLDSGIESTSAEDQSPEAQGSKLAKAQVNTEKRCESIKDEQVAKLQRQVERLEEENRDFLAALEDAMEQYKLQSDKLQEQQDKISELHVRLEMAMPNLCVPGLLENLHLVTASQRPHTAPLDAALSHGLSEVPSGLHPAEQSGRALCRKKLDSNPSFQEEDLAGWHLNHAQCPTSNPEVKDVVLRRELSQDLEKPLELSSEEEEEQWEQKRSLSQRRNGIQSWSKKEICKLSEELSGGNAHSIQEEQLELSKEVCRRREPLLSPWERLPGKDSEWRLAQAQQKIRELAINIRMKEELITELVKTGKDAQALNRQYCQKISELEQEAEQVRAELTDSQKQLQELEGKELWDPGEKCKLQEYRTRVAAAQNKARVLCKKKQATERLVSLSAQSEKRVQELERNIQLMRRQQGQLQRRLREESEQKRRLETEVNKRQHQVKELELKHEQHQKILRIKTEEIAAFQRKRRSGSNGSVISLEQQQKIEEQKKWLDMEMDKVLEQRRALDELEDELRKREAIVAKKEALLQEKNGLESKRLRSSQALTDDIVRVSSRLEHLEKELTEKNGQLRHGSAHDQQQIRQEINNLRQEKDQLLKQRLELDNKLRQGTLLSPEEERILFQLDEAIEALDAAIEYKNESITCRQRVLRASASLLSQCEMNLMAKLSYLSSSETRALLCKYFDKVVTLREDQHRQHIAFSELEMQLEEQQQLVYWLEAAVERQRLEMDRQLTLQQKEHEQNMQLLLQQSREHMDEGLASSKLQYEARIQVLEKELSRYMWANQELNQRLSNMNLHPGQTKGGMERSIHGAGDRAPPALGTCEESSLGEEPVPLAVAEESHRVRDDSRDLVHAPLPSTWRRSSLPNDSPGDLRQRDAEHLLRAGQPHEVHPLWSLAPASKPRRELRRASLNMTPVPYHPAIIDRPEEEKDLTSHHKGRNTEGIGPPACILHVAASPDSADCTPSLLYPLQLKHWEVGDTFHPGL</sequence>
<dbReference type="InterPro" id="IPR001752">
    <property type="entry name" value="Kinesin_motor_dom"/>
</dbReference>
<name>A0A8B9MNV0_9AVES</name>
<dbReference type="InterPro" id="IPR019821">
    <property type="entry name" value="Kinesin_motor_CS"/>
</dbReference>
<evidence type="ECO:0000256" key="4">
    <source>
        <dbReference type="ARBA" id="ARBA00022741"/>
    </source>
</evidence>
<keyword evidence="8 11" id="KW-0505">Motor protein</keyword>
<evidence type="ECO:0000256" key="8">
    <source>
        <dbReference type="ARBA" id="ARBA00023175"/>
    </source>
</evidence>
<evidence type="ECO:0000256" key="2">
    <source>
        <dbReference type="ARBA" id="ARBA00004245"/>
    </source>
</evidence>
<accession>A0A8B9MNV0</accession>
<proteinExistence type="inferred from homology"/>
<dbReference type="InterPro" id="IPR027417">
    <property type="entry name" value="P-loop_NTPase"/>
</dbReference>
<feature type="binding site" evidence="11">
    <location>
        <begin position="86"/>
        <end position="93"/>
    </location>
    <ligand>
        <name>ATP</name>
        <dbReference type="ChEBI" id="CHEBI:30616"/>
    </ligand>
</feature>
<feature type="domain" description="Kinesin motor" evidence="14">
    <location>
        <begin position="7"/>
        <end position="347"/>
    </location>
</feature>
<dbReference type="GO" id="GO:0003777">
    <property type="term" value="F:microtubule motor activity"/>
    <property type="evidence" value="ECO:0007669"/>
    <property type="project" value="InterPro"/>
</dbReference>
<evidence type="ECO:0000256" key="9">
    <source>
        <dbReference type="ARBA" id="ARBA00023212"/>
    </source>
</evidence>
<evidence type="ECO:0000256" key="10">
    <source>
        <dbReference type="ARBA" id="ARBA00023273"/>
    </source>
</evidence>
<comment type="similarity">
    <text evidence="11">Belongs to the TRAFAC class myosin-kinesin ATPase superfamily. Kinesin family.</text>
</comment>
<dbReference type="GO" id="GO:0007052">
    <property type="term" value="P:mitotic spindle organization"/>
    <property type="evidence" value="ECO:0007669"/>
    <property type="project" value="TreeGrafter"/>
</dbReference>
<evidence type="ECO:0000313" key="15">
    <source>
        <dbReference type="Ensembl" id="ENSANIP00000011887.1"/>
    </source>
</evidence>
<keyword evidence="10" id="KW-0966">Cell projection</keyword>
<dbReference type="InterPro" id="IPR027640">
    <property type="entry name" value="Kinesin-like_fam"/>
</dbReference>
<reference evidence="15" key="2">
    <citation type="submission" date="2025-09" db="UniProtKB">
        <authorList>
            <consortium name="Ensembl"/>
        </authorList>
    </citation>
    <scope>IDENTIFICATION</scope>
</reference>
<dbReference type="GO" id="GO:0005929">
    <property type="term" value="C:cilium"/>
    <property type="evidence" value="ECO:0007669"/>
    <property type="project" value="UniProtKB-SubCell"/>
</dbReference>
<keyword evidence="7" id="KW-0969">Cilium</keyword>